<dbReference type="InterPro" id="IPR010982">
    <property type="entry name" value="Lambda_DNA-bd_dom_sf"/>
</dbReference>
<name>A0A5R8QDR9_9FIRM</name>
<dbReference type="Pfam" id="PF01381">
    <property type="entry name" value="HTH_3"/>
    <property type="match status" value="1"/>
</dbReference>
<evidence type="ECO:0000313" key="3">
    <source>
        <dbReference type="Proteomes" id="UP000306912"/>
    </source>
</evidence>
<evidence type="ECO:0000259" key="1">
    <source>
        <dbReference type="PROSITE" id="PS50943"/>
    </source>
</evidence>
<accession>A0A5R8QDR9</accession>
<dbReference type="PROSITE" id="PS50943">
    <property type="entry name" value="HTH_CROC1"/>
    <property type="match status" value="1"/>
</dbReference>
<dbReference type="PANTHER" id="PTHR37038">
    <property type="entry name" value="TRANSCRIPTIONAL REGULATOR-RELATED"/>
    <property type="match status" value="1"/>
</dbReference>
<dbReference type="InParanoid" id="A0A5R8QDR9"/>
<comment type="caution">
    <text evidence="2">The sequence shown here is derived from an EMBL/GenBank/DDBJ whole genome shotgun (WGS) entry which is preliminary data.</text>
</comment>
<evidence type="ECO:0000313" key="2">
    <source>
        <dbReference type="EMBL" id="TLG75371.1"/>
    </source>
</evidence>
<dbReference type="SUPFAM" id="SSF47413">
    <property type="entry name" value="lambda repressor-like DNA-binding domains"/>
    <property type="match status" value="1"/>
</dbReference>
<protein>
    <submittedName>
        <fullName evidence="2">Helix-turn-helix transcriptional regulator</fullName>
    </submittedName>
</protein>
<dbReference type="CDD" id="cd00093">
    <property type="entry name" value="HTH_XRE"/>
    <property type="match status" value="1"/>
</dbReference>
<dbReference type="InterPro" id="IPR053163">
    <property type="entry name" value="HTH-type_regulator_Rgg"/>
</dbReference>
<dbReference type="Gene3D" id="1.10.260.40">
    <property type="entry name" value="lambda repressor-like DNA-binding domains"/>
    <property type="match status" value="1"/>
</dbReference>
<dbReference type="AlphaFoldDB" id="A0A5R8QDR9"/>
<dbReference type="InterPro" id="IPR001387">
    <property type="entry name" value="Cro/C1-type_HTH"/>
</dbReference>
<organism evidence="2 3">
    <name type="scientific">Culicoidibacter larvae</name>
    <dbReference type="NCBI Taxonomy" id="2579976"/>
    <lineage>
        <taxon>Bacteria</taxon>
        <taxon>Bacillati</taxon>
        <taxon>Bacillota</taxon>
        <taxon>Culicoidibacteria</taxon>
        <taxon>Culicoidibacterales</taxon>
        <taxon>Culicoidibacteraceae</taxon>
        <taxon>Culicoidibacter</taxon>
    </lineage>
</organism>
<dbReference type="GO" id="GO:0003677">
    <property type="term" value="F:DNA binding"/>
    <property type="evidence" value="ECO:0007669"/>
    <property type="project" value="InterPro"/>
</dbReference>
<dbReference type="RefSeq" id="WP_138190578.1">
    <property type="nucleotide sequence ID" value="NZ_VBWP01000003.1"/>
</dbReference>
<dbReference type="Proteomes" id="UP000306912">
    <property type="component" value="Unassembled WGS sequence"/>
</dbReference>
<proteinExistence type="predicted"/>
<dbReference type="OrthoDB" id="1150409at2"/>
<dbReference type="EMBL" id="VBWP01000003">
    <property type="protein sequence ID" value="TLG75371.1"/>
    <property type="molecule type" value="Genomic_DNA"/>
</dbReference>
<sequence length="314" mass="36988">MERYFSLVKNNFGNTLRKIRQNKNITQNQVATNVTDQSTIGKIERTQIQPSYLKVTQLAYNLDCGLPELLFLSADGRLDHKTKAFSYIRRCQSKKDLAIAREGLKFCEDRYIQTNDFYFFAFKTCFRLWILFTETQNSIVPEELTLDVQQMWRQIIDMEQWYLTELYFISMIILVLPFNQRNRIGEMALDIVHSYQGIQHAEFIRNQLLESMLMIAIKSRQFAEAQHYCELLLNESIYPLTESMHGLVTFIHGLLYMHFDDEAAKFTIQKGLVLCYFADEYSIETLNRFAELIIEENALTKLADFEVSIKHLIK</sequence>
<gene>
    <name evidence="2" type="ORF">FEZ08_04800</name>
</gene>
<feature type="domain" description="HTH cro/C1-type" evidence="1">
    <location>
        <begin position="16"/>
        <end position="69"/>
    </location>
</feature>
<reference evidence="2 3" key="1">
    <citation type="submission" date="2019-05" db="EMBL/GenBank/DDBJ databases">
        <title>Culicoidintestinum kansasii gen. nov., sp. nov. from the gastrointestinal tract of the biting midge, Culicoides sonorensis.</title>
        <authorList>
            <person name="Neupane S."/>
            <person name="Ghosh A."/>
            <person name="Gunther S."/>
            <person name="Martin K."/>
            <person name="Zurek L."/>
        </authorList>
    </citation>
    <scope>NUCLEOTIDE SEQUENCE [LARGE SCALE GENOMIC DNA]</scope>
    <source>
        <strain evidence="2 3">CS-1</strain>
    </source>
</reference>
<keyword evidence="3" id="KW-1185">Reference proteome</keyword>
<dbReference type="SMART" id="SM00530">
    <property type="entry name" value="HTH_XRE"/>
    <property type="match status" value="1"/>
</dbReference>